<dbReference type="AlphaFoldDB" id="A0A7L9FKY4"/>
<keyword evidence="2" id="KW-1185">Reference proteome</keyword>
<protein>
    <submittedName>
        <fullName evidence="1">Uncharacterized protein</fullName>
    </submittedName>
</protein>
<dbReference type="InParanoid" id="A0A7L9FKY4"/>
<proteinExistence type="predicted"/>
<reference evidence="1 2" key="1">
    <citation type="submission" date="2020-10" db="EMBL/GenBank/DDBJ databases">
        <title>Thermofilum lucidum 3507LT sp. nov. a novel member of Thermofilaceae family isolated from Chile hot spring, and proposal of description order Thermofilales.</title>
        <authorList>
            <person name="Zayulina K.S."/>
            <person name="Elcheninov A.G."/>
            <person name="Toshchakov S.V."/>
            <person name="Kublanov I.V."/>
        </authorList>
    </citation>
    <scope>NUCLEOTIDE SEQUENCE [LARGE SCALE GENOMIC DNA]</scope>
    <source>
        <strain evidence="1 2">3507LT</strain>
    </source>
</reference>
<dbReference type="EMBL" id="CP062310">
    <property type="protein sequence ID" value="QOJ79475.1"/>
    <property type="molecule type" value="Genomic_DNA"/>
</dbReference>
<gene>
    <name evidence="1" type="ORF">IG193_03165</name>
</gene>
<evidence type="ECO:0000313" key="1">
    <source>
        <dbReference type="EMBL" id="QOJ79475.1"/>
    </source>
</evidence>
<dbReference type="RefSeq" id="WP_192819447.1">
    <property type="nucleotide sequence ID" value="NZ_CP062310.1"/>
</dbReference>
<accession>A0A7L9FKY4</accession>
<dbReference type="Proteomes" id="UP000594121">
    <property type="component" value="Chromosome"/>
</dbReference>
<dbReference type="GeneID" id="59148863"/>
<evidence type="ECO:0000313" key="2">
    <source>
        <dbReference type="Proteomes" id="UP000594121"/>
    </source>
</evidence>
<name>A0A7L9FKY4_9CREN</name>
<organism evidence="1 2">
    <name type="scientific">Infirmifilum lucidum</name>
    <dbReference type="NCBI Taxonomy" id="2776706"/>
    <lineage>
        <taxon>Archaea</taxon>
        <taxon>Thermoproteota</taxon>
        <taxon>Thermoprotei</taxon>
        <taxon>Thermofilales</taxon>
        <taxon>Thermofilaceae</taxon>
        <taxon>Infirmifilum</taxon>
    </lineage>
</organism>
<sequence length="125" mass="14004">MAEYVEQLKLESDEASRLKLDVLRALVVFGGSLWLSEIPSSIERLYLGERAAPSTSDVKKALKDLASRGLVRTEERVRGTDKPQGEKDVLVLLADGRVRGSLLSDEVLNRYYLSLTEELGKLRKE</sequence>
<dbReference type="KEGG" id="thel:IG193_03165"/>